<keyword evidence="1" id="KW-0175">Coiled coil</keyword>
<dbReference type="EMBL" id="JBHSMP010000020">
    <property type="protein sequence ID" value="MFC5430628.1"/>
    <property type="molecule type" value="Genomic_DNA"/>
</dbReference>
<dbReference type="InterPro" id="IPR001623">
    <property type="entry name" value="DnaJ_domain"/>
</dbReference>
<dbReference type="Pfam" id="PF00226">
    <property type="entry name" value="DnaJ"/>
    <property type="match status" value="1"/>
</dbReference>
<dbReference type="CDD" id="cd06257">
    <property type="entry name" value="DnaJ"/>
    <property type="match status" value="1"/>
</dbReference>
<evidence type="ECO:0000313" key="4">
    <source>
        <dbReference type="EMBL" id="MFC5430628.1"/>
    </source>
</evidence>
<sequence length="396" mass="44791">MANRDPGHPVDYDRLYYRLDLEPGASAAEITRKYRQLAQILHPDKWRHSTPAQQHWANEQFKNMKHAREVLDRYWSEHHEAPSSHSTPGREQIETLHAALRQLQTQRERVRVELGALHMEKVRGLDELLRMKAERDALLTELVSLHDQAARGRAQAAQLRDQVMADAAHPVDGAPQQHGAARVHLNDPRYVWLFSFGAIVAVFFALYLLAHKLVAMLFAPFALHNEVRWLASLLQWALVMGGAVLVYGNGWALYTLHRAQHAGQERIVPLPPDQLWQRVLAALRGQERSGVAWSIESCEIAPDDSALELRAVMRLSPRRRRAAARTHRHIVTFRCRARAAGASQTALRFGFDVAAPIGWRVPVASAVGALCTRLADDLARRPTDSEYLPEHPVKGR</sequence>
<proteinExistence type="predicted"/>
<feature type="transmembrane region" description="Helical" evidence="2">
    <location>
        <begin position="229"/>
        <end position="248"/>
    </location>
</feature>
<comment type="caution">
    <text evidence="4">The sequence shown here is derived from an EMBL/GenBank/DDBJ whole genome shotgun (WGS) entry which is preliminary data.</text>
</comment>
<dbReference type="SMART" id="SM00271">
    <property type="entry name" value="DnaJ"/>
    <property type="match status" value="1"/>
</dbReference>
<feature type="transmembrane region" description="Helical" evidence="2">
    <location>
        <begin position="190"/>
        <end position="209"/>
    </location>
</feature>
<evidence type="ECO:0000256" key="2">
    <source>
        <dbReference type="SAM" id="Phobius"/>
    </source>
</evidence>
<protein>
    <submittedName>
        <fullName evidence="4">DnaJ domain-containing protein</fullName>
    </submittedName>
</protein>
<reference evidence="5" key="1">
    <citation type="journal article" date="2019" name="Int. J. Syst. Evol. Microbiol.">
        <title>The Global Catalogue of Microorganisms (GCM) 10K type strain sequencing project: providing services to taxonomists for standard genome sequencing and annotation.</title>
        <authorList>
            <consortium name="The Broad Institute Genomics Platform"/>
            <consortium name="The Broad Institute Genome Sequencing Center for Infectious Disease"/>
            <person name="Wu L."/>
            <person name="Ma J."/>
        </authorList>
    </citation>
    <scope>NUCLEOTIDE SEQUENCE [LARGE SCALE GENOMIC DNA]</scope>
    <source>
        <strain evidence="5">CCUG 56042</strain>
    </source>
</reference>
<evidence type="ECO:0000259" key="3">
    <source>
        <dbReference type="PROSITE" id="PS50076"/>
    </source>
</evidence>
<name>A0ABW0JBY8_9BURK</name>
<dbReference type="RefSeq" id="WP_377713225.1">
    <property type="nucleotide sequence ID" value="NZ_JBHSMP010000020.1"/>
</dbReference>
<dbReference type="InterPro" id="IPR050817">
    <property type="entry name" value="DjlA_DnaK_co-chaperone"/>
</dbReference>
<feature type="domain" description="J" evidence="3">
    <location>
        <begin position="14"/>
        <end position="97"/>
    </location>
</feature>
<gene>
    <name evidence="4" type="ORF">ACFPTO_17750</name>
</gene>
<keyword evidence="2" id="KW-0472">Membrane</keyword>
<dbReference type="PROSITE" id="PS50076">
    <property type="entry name" value="DNAJ_2"/>
    <property type="match status" value="1"/>
</dbReference>
<dbReference type="InterPro" id="IPR036869">
    <property type="entry name" value="J_dom_sf"/>
</dbReference>
<accession>A0ABW0JBY8</accession>
<dbReference type="Proteomes" id="UP001596103">
    <property type="component" value="Unassembled WGS sequence"/>
</dbReference>
<keyword evidence="5" id="KW-1185">Reference proteome</keyword>
<dbReference type="SUPFAM" id="SSF46565">
    <property type="entry name" value="Chaperone J-domain"/>
    <property type="match status" value="1"/>
</dbReference>
<organism evidence="4 5">
    <name type="scientific">Paraburkholderia denitrificans</name>
    <dbReference type="NCBI Taxonomy" id="694025"/>
    <lineage>
        <taxon>Bacteria</taxon>
        <taxon>Pseudomonadati</taxon>
        <taxon>Pseudomonadota</taxon>
        <taxon>Betaproteobacteria</taxon>
        <taxon>Burkholderiales</taxon>
        <taxon>Burkholderiaceae</taxon>
        <taxon>Paraburkholderia</taxon>
    </lineage>
</organism>
<feature type="coiled-coil region" evidence="1">
    <location>
        <begin position="93"/>
        <end position="120"/>
    </location>
</feature>
<dbReference type="PANTHER" id="PTHR24074">
    <property type="entry name" value="CO-CHAPERONE PROTEIN DJLA"/>
    <property type="match status" value="1"/>
</dbReference>
<evidence type="ECO:0000313" key="5">
    <source>
        <dbReference type="Proteomes" id="UP001596103"/>
    </source>
</evidence>
<dbReference type="Gene3D" id="1.10.287.110">
    <property type="entry name" value="DnaJ domain"/>
    <property type="match status" value="1"/>
</dbReference>
<keyword evidence="2" id="KW-0812">Transmembrane</keyword>
<keyword evidence="2" id="KW-1133">Transmembrane helix</keyword>
<evidence type="ECO:0000256" key="1">
    <source>
        <dbReference type="SAM" id="Coils"/>
    </source>
</evidence>